<name>A0A7X6DQR5_9BACT</name>
<organism evidence="1 2">
    <name type="scientific">Candidatus Manganitrophus noduliformans</name>
    <dbReference type="NCBI Taxonomy" id="2606439"/>
    <lineage>
        <taxon>Bacteria</taxon>
        <taxon>Pseudomonadati</taxon>
        <taxon>Nitrospirota</taxon>
        <taxon>Nitrospiria</taxon>
        <taxon>Candidatus Troglogloeales</taxon>
        <taxon>Candidatus Manganitrophaceae</taxon>
        <taxon>Candidatus Manganitrophus</taxon>
    </lineage>
</organism>
<accession>A0A7X6DQR5</accession>
<dbReference type="EMBL" id="VTOW01000002">
    <property type="protein sequence ID" value="NKE71597.1"/>
    <property type="molecule type" value="Genomic_DNA"/>
</dbReference>
<dbReference type="Proteomes" id="UP000534783">
    <property type="component" value="Unassembled WGS sequence"/>
</dbReference>
<reference evidence="1 2" key="1">
    <citation type="journal article" date="2020" name="Nature">
        <title>Bacterial chemolithoautotrophy via manganese oxidation.</title>
        <authorList>
            <person name="Yu H."/>
            <person name="Leadbetter J.R."/>
        </authorList>
    </citation>
    <scope>NUCLEOTIDE SEQUENCE [LARGE SCALE GENOMIC DNA]</scope>
    <source>
        <strain evidence="1 2">Mn-1</strain>
    </source>
</reference>
<dbReference type="RefSeq" id="WP_168060373.1">
    <property type="nucleotide sequence ID" value="NZ_VTOW01000002.1"/>
</dbReference>
<proteinExistence type="predicted"/>
<comment type="caution">
    <text evidence="1">The sequence shown here is derived from an EMBL/GenBank/DDBJ whole genome shotgun (WGS) entry which is preliminary data.</text>
</comment>
<gene>
    <name evidence="1" type="ORF">MNODULE_12685</name>
</gene>
<evidence type="ECO:0000313" key="2">
    <source>
        <dbReference type="Proteomes" id="UP000534783"/>
    </source>
</evidence>
<keyword evidence="2" id="KW-1185">Reference proteome</keyword>
<dbReference type="AlphaFoldDB" id="A0A7X6DQR5"/>
<protein>
    <submittedName>
        <fullName evidence="1">Uncharacterized protein</fullName>
    </submittedName>
</protein>
<sequence length="252" mass="26265">MRFNLRTVVWIGFLLSTGLFLGGAEGQGCGGKSVFESMADDGSDEAQLEKARIALDEGEFADAVEILADLCGTDYSAPSCDPEVVSLYASAFSGRAGLDVFDLIQEAADRPVAPGSSYTLFSTHFSDPDSVDVGDMNKAVLLLLSLSARTPGQGLQLAVATVVDLVVLLGSETGGYGADGRPVSIPTAAELDLSVIEGVSLISRVLRDVNNMDTGLDEAGIGNENISGHIREIQEQLAGADSTAVESFLNTI</sequence>
<evidence type="ECO:0000313" key="1">
    <source>
        <dbReference type="EMBL" id="NKE71597.1"/>
    </source>
</evidence>